<proteinExistence type="predicted"/>
<reference evidence="2" key="1">
    <citation type="journal article" date="2014" name="Nucleic Acids Res.">
        <title>The evolutionary dynamics of variant antigen genes in Babesia reveal a history of genomic innovation underlying host-parasite interaction.</title>
        <authorList>
            <person name="Jackson A.P."/>
            <person name="Otto T.D."/>
            <person name="Darby A."/>
            <person name="Ramaprasad A."/>
            <person name="Xia D."/>
            <person name="Echaide I.E."/>
            <person name="Farber M."/>
            <person name="Gahlot S."/>
            <person name="Gamble J."/>
            <person name="Gupta D."/>
            <person name="Gupta Y."/>
            <person name="Jackson L."/>
            <person name="Malandrin L."/>
            <person name="Malas T.B."/>
            <person name="Moussa E."/>
            <person name="Nair M."/>
            <person name="Reid A.J."/>
            <person name="Sanders M."/>
            <person name="Sharma J."/>
            <person name="Tracey A."/>
            <person name="Quail M.A."/>
            <person name="Weir W."/>
            <person name="Wastling J.M."/>
            <person name="Hall N."/>
            <person name="Willadsen P."/>
            <person name="Lingelbach K."/>
            <person name="Shiels B."/>
            <person name="Tait A."/>
            <person name="Berriman M."/>
            <person name="Allred D.R."/>
            <person name="Pain A."/>
        </authorList>
    </citation>
    <scope>NUCLEOTIDE SEQUENCE</scope>
    <source>
        <strain evidence="2">1802A</strain>
    </source>
</reference>
<organism evidence="2 3">
    <name type="scientific">Babesia divergens</name>
    <dbReference type="NCBI Taxonomy" id="32595"/>
    <lineage>
        <taxon>Eukaryota</taxon>
        <taxon>Sar</taxon>
        <taxon>Alveolata</taxon>
        <taxon>Apicomplexa</taxon>
        <taxon>Aconoidasida</taxon>
        <taxon>Piroplasmida</taxon>
        <taxon>Babesiidae</taxon>
        <taxon>Babesia</taxon>
    </lineage>
</organism>
<evidence type="ECO:0000313" key="2">
    <source>
        <dbReference type="EMBL" id="KAK1933161.1"/>
    </source>
</evidence>
<keyword evidence="3" id="KW-1185">Reference proteome</keyword>
<name>A0AAD9G7B6_BABDI</name>
<reference evidence="2" key="2">
    <citation type="submission" date="2021-05" db="EMBL/GenBank/DDBJ databases">
        <authorList>
            <person name="Pain A."/>
        </authorList>
    </citation>
    <scope>NUCLEOTIDE SEQUENCE</scope>
    <source>
        <strain evidence="2">1802A</strain>
    </source>
</reference>
<dbReference type="Proteomes" id="UP001195914">
    <property type="component" value="Unassembled WGS sequence"/>
</dbReference>
<feature type="compositionally biased region" description="Polar residues" evidence="1">
    <location>
        <begin position="873"/>
        <end position="899"/>
    </location>
</feature>
<gene>
    <name evidence="2" type="ORF">X943_002450</name>
</gene>
<protein>
    <submittedName>
        <fullName evidence="2">Uncharacterized protein</fullName>
    </submittedName>
</protein>
<feature type="region of interest" description="Disordered" evidence="1">
    <location>
        <begin position="869"/>
        <end position="912"/>
    </location>
</feature>
<comment type="caution">
    <text evidence="2">The sequence shown here is derived from an EMBL/GenBank/DDBJ whole genome shotgun (WGS) entry which is preliminary data.</text>
</comment>
<dbReference type="Gene3D" id="1.25.10.10">
    <property type="entry name" value="Leucine-rich Repeat Variant"/>
    <property type="match status" value="2"/>
</dbReference>
<evidence type="ECO:0000256" key="1">
    <source>
        <dbReference type="SAM" id="MobiDB-lite"/>
    </source>
</evidence>
<dbReference type="SUPFAM" id="SSF48371">
    <property type="entry name" value="ARM repeat"/>
    <property type="match status" value="1"/>
</dbReference>
<sequence>MTVAKAVPPLRELVRFLSHPGEISESKAFIHQYHGSKQAWEECVDILRSSGNDAANGGKDFTALIFCAVTLKHHAYNGLRLLYPGTEPLPLQVGINAADTLTELSLLYHDRNDTVRRQLLLALCGAIINFFDIMDSDHEFMLATALLKFRQHGKLQCELLRVFPEELFNSNVCISAFKRADLVRGSVMYAPRIFGQLFERISDNSPTGAVEPMRALYSWLEMHVKLIRTFGGTHDYVPNDDNDRFYKVDLDSMGAKLPRDDTILIRNSLNAIGAIGGIFTLFDILRQSIKDFNAQLCEVTCDTLIQFYSLIQFDLAGLLFATSQRYNDSVSQSSRHWATCSKVPISRLPCLVMDSCMSAMDFFSELQVVVAPLISTGVDKGSGKTMVLTKMIADVLEVLVSIASEHVAFTMLFGETNTFKAISICAFVKDLMGYPDMRCRELCLDFHSSLMGVLFAIRDTMNEPHLSTCVLRIVQTMRSVYSDFVKQVLNCAMLDVDNYDEHFHDYRALVAAFIDEAVLITGVNMLIQIVQEHLRSILERMDWSKAELCLFLISTVAQRITPDLAEGIIMKLLKTVCTVKGFKELYEMKGKEVAMYIHKSICDCLVLTCGIVAQDPELLKNVQQLCLMDFCEDNTMYGQHCARALRSLAMCGDFSTCDVFDLMRRISAKIVQKEYPLESRLELLGGIADLLSTFNESAKVRLRRDFVEAMSVRLNKLLDTGDIENINEEVVLYLTTLFLVDFRPCVTLDVDGSRSKECVEFMRKNHESTTLRRILEMNVLWPYVNICHEALRLDKFSSPDEVENLARWLHWLLCESQFGSRTQLLVVKTILQSVKLCQQDKLLNKCMDVVDQYVSRLLSVMMQGMDTLDAGAGQNTRTVNDSTSNETGNNMDSTPGNTKDSSSVAADSEAERTRSNQMHVVTDYIVFNANRFRMEGGLSELDLFTCAVRCGVTNYVAALKLLSWPKFGKYVTFMALLLPTNDPTLNKEIMELFVSIVLWIHKTRRSTTEEETQKRKLTRNASKAILMGKHFLRCNITMAEFITSAMFNALLSRPCHVEEWLAPATCILHTLIASNRFYPLVASSIKSCMKVSQA</sequence>
<evidence type="ECO:0000313" key="3">
    <source>
        <dbReference type="Proteomes" id="UP001195914"/>
    </source>
</evidence>
<accession>A0AAD9G7B6</accession>
<dbReference type="InterPro" id="IPR016024">
    <property type="entry name" value="ARM-type_fold"/>
</dbReference>
<dbReference type="AlphaFoldDB" id="A0AAD9G7B6"/>
<dbReference type="InterPro" id="IPR011989">
    <property type="entry name" value="ARM-like"/>
</dbReference>
<dbReference type="EMBL" id="JAHBMH010000073">
    <property type="protein sequence ID" value="KAK1933161.1"/>
    <property type="molecule type" value="Genomic_DNA"/>
</dbReference>